<dbReference type="HOGENOM" id="CLU_072499_0_0_3"/>
<dbReference type="NCBIfam" id="NF045582">
    <property type="entry name" value="Npun_R2823_gen"/>
    <property type="match status" value="1"/>
</dbReference>
<evidence type="ECO:0000313" key="1">
    <source>
        <dbReference type="EMBL" id="ACL44311.1"/>
    </source>
</evidence>
<sequence>MTRGIYILANDRVLDPTIALLNSIRLYNTKIPIFLIPFNQDYSQTMTTLGRLYGVQIFPNLERLEHLTQMVAEIFDQEFLPQPNKLRKLAVWFGPLDEFIYIDTDIVVFTDIAQTLNHLATVDFFCCDYHHAGEGLRNIFSPLVKQQQIFTAAVLEDMFNSGFWGSKTGVITEESLRAILQECSQHRDYFDFSQGATDQPLLNYLVLKQLPQRRNLVKVPGGGPGSWAGSSHFERRNDVLYDRGQRLQYLHWAGITLRPGCPYWDLWQHYRYLHEPAPSHLQKLTRRLFSFAALPSSPTV</sequence>
<dbReference type="AlphaFoldDB" id="B8HT85"/>
<dbReference type="Gene3D" id="3.90.550.10">
    <property type="entry name" value="Spore Coat Polysaccharide Biosynthesis Protein SpsA, Chain A"/>
    <property type="match status" value="1"/>
</dbReference>
<organism evidence="1">
    <name type="scientific">Cyanothece sp. (strain PCC 7425 / ATCC 29141)</name>
    <dbReference type="NCBI Taxonomy" id="395961"/>
    <lineage>
        <taxon>Bacteria</taxon>
        <taxon>Bacillati</taxon>
        <taxon>Cyanobacteriota</taxon>
        <taxon>Cyanophyceae</taxon>
        <taxon>Gomontiellales</taxon>
        <taxon>Cyanothecaceae</taxon>
        <taxon>Cyanothece</taxon>
    </lineage>
</organism>
<name>B8HT85_CYAP4</name>
<dbReference type="eggNOG" id="COG1442">
    <property type="taxonomic scope" value="Bacteria"/>
</dbReference>
<protein>
    <recommendedName>
        <fullName evidence="2">Methionine synthase</fullName>
    </recommendedName>
</protein>
<reference evidence="1" key="1">
    <citation type="submission" date="2009-01" db="EMBL/GenBank/DDBJ databases">
        <title>Complete sequence of chromosome Cyanothece sp. PCC 7425.</title>
        <authorList>
            <consortium name="US DOE Joint Genome Institute"/>
            <person name="Lucas S."/>
            <person name="Copeland A."/>
            <person name="Lapidus A."/>
            <person name="Glavina del Rio T."/>
            <person name="Dalin E."/>
            <person name="Tice H."/>
            <person name="Bruce D."/>
            <person name="Goodwin L."/>
            <person name="Pitluck S."/>
            <person name="Sims D."/>
            <person name="Meineke L."/>
            <person name="Brettin T."/>
            <person name="Detter J.C."/>
            <person name="Han C."/>
            <person name="Larimer F."/>
            <person name="Land M."/>
            <person name="Hauser L."/>
            <person name="Kyrpides N."/>
            <person name="Ovchinnikova G."/>
            <person name="Liberton M."/>
            <person name="Stoeckel J."/>
            <person name="Banerjee A."/>
            <person name="Singh A."/>
            <person name="Page L."/>
            <person name="Sato H."/>
            <person name="Zhao L."/>
            <person name="Sherman L."/>
            <person name="Pakrasi H."/>
            <person name="Richardson P."/>
        </authorList>
    </citation>
    <scope>NUCLEOTIDE SEQUENCE</scope>
    <source>
        <strain evidence="1">PCC 7425</strain>
    </source>
</reference>
<dbReference type="KEGG" id="cyn:Cyan7425_1946"/>
<dbReference type="STRING" id="395961.Cyan7425_1946"/>
<proteinExistence type="predicted"/>
<accession>B8HT85</accession>
<dbReference type="InterPro" id="IPR029044">
    <property type="entry name" value="Nucleotide-diphossugar_trans"/>
</dbReference>
<dbReference type="OrthoDB" id="480149at2"/>
<gene>
    <name evidence="1" type="ordered locus">Cyan7425_1946</name>
</gene>
<dbReference type="InterPro" id="IPR054619">
    <property type="entry name" value="Npun_R2821-like"/>
</dbReference>
<evidence type="ECO:0008006" key="2">
    <source>
        <dbReference type="Google" id="ProtNLM"/>
    </source>
</evidence>
<dbReference type="EMBL" id="CP001344">
    <property type="protein sequence ID" value="ACL44311.1"/>
    <property type="molecule type" value="Genomic_DNA"/>
</dbReference>
<dbReference type="SUPFAM" id="SSF53448">
    <property type="entry name" value="Nucleotide-diphospho-sugar transferases"/>
    <property type="match status" value="1"/>
</dbReference>